<organism evidence="1">
    <name type="scientific">marine sediment metagenome</name>
    <dbReference type="NCBI Taxonomy" id="412755"/>
    <lineage>
        <taxon>unclassified sequences</taxon>
        <taxon>metagenomes</taxon>
        <taxon>ecological metagenomes</taxon>
    </lineage>
</organism>
<evidence type="ECO:0000313" key="1">
    <source>
        <dbReference type="EMBL" id="KKK79620.1"/>
    </source>
</evidence>
<comment type="caution">
    <text evidence="1">The sequence shown here is derived from an EMBL/GenBank/DDBJ whole genome shotgun (WGS) entry which is preliminary data.</text>
</comment>
<dbReference type="EMBL" id="LAZR01053947">
    <property type="protein sequence ID" value="KKK79620.1"/>
    <property type="molecule type" value="Genomic_DNA"/>
</dbReference>
<dbReference type="AlphaFoldDB" id="A0A0F8Z0M4"/>
<proteinExistence type="predicted"/>
<sequence length="119" mass="12122">TLWLYAKTAGAAGNSITLDASSLTNATARAATFVDGADAAQAAVAVYRHIITTQEATDGVLRIDTGLTSIQGVQVMFEDAGALKHMAATITVSGGVVTIAEGDAWANNDVLDLLVVGTE</sequence>
<feature type="non-terminal residue" evidence="1">
    <location>
        <position position="1"/>
    </location>
</feature>
<gene>
    <name evidence="1" type="ORF">LCGC14_2831690</name>
</gene>
<protein>
    <submittedName>
        <fullName evidence="1">Uncharacterized protein</fullName>
    </submittedName>
</protein>
<name>A0A0F8Z0M4_9ZZZZ</name>
<reference evidence="1" key="1">
    <citation type="journal article" date="2015" name="Nature">
        <title>Complex archaea that bridge the gap between prokaryotes and eukaryotes.</title>
        <authorList>
            <person name="Spang A."/>
            <person name="Saw J.H."/>
            <person name="Jorgensen S.L."/>
            <person name="Zaremba-Niedzwiedzka K."/>
            <person name="Martijn J."/>
            <person name="Lind A.E."/>
            <person name="van Eijk R."/>
            <person name="Schleper C."/>
            <person name="Guy L."/>
            <person name="Ettema T.J."/>
        </authorList>
    </citation>
    <scope>NUCLEOTIDE SEQUENCE</scope>
</reference>
<accession>A0A0F8Z0M4</accession>